<dbReference type="RefSeq" id="WP_331932617.1">
    <property type="nucleotide sequence ID" value="NZ_JBEPLU010000001.1"/>
</dbReference>
<keyword evidence="2" id="KW-1185">Reference proteome</keyword>
<dbReference type="Proteomes" id="UP001549110">
    <property type="component" value="Unassembled WGS sequence"/>
</dbReference>
<evidence type="ECO:0000313" key="1">
    <source>
        <dbReference type="EMBL" id="MET3526172.1"/>
    </source>
</evidence>
<reference evidence="1 2" key="1">
    <citation type="submission" date="2024-06" db="EMBL/GenBank/DDBJ databases">
        <title>Genomic Encyclopedia of Type Strains, Phase IV (KMG-IV): sequencing the most valuable type-strain genomes for metagenomic binning, comparative biology and taxonomic classification.</title>
        <authorList>
            <person name="Goeker M."/>
        </authorList>
    </citation>
    <scope>NUCLEOTIDE SEQUENCE [LARGE SCALE GENOMIC DNA]</scope>
    <source>
        <strain evidence="1 2">DSM 17809</strain>
    </source>
</reference>
<sequence length="81" mass="8497">MVELDASDFETLKGIQAYGGLVIVTHRCGLPVPGAASAMAWAESLCAEGLLLHRQPRQAAGLSSVAYGLTPTSDRLLLSRS</sequence>
<comment type="caution">
    <text evidence="1">The sequence shown here is derived from an EMBL/GenBank/DDBJ whole genome shotgun (WGS) entry which is preliminary data.</text>
</comment>
<proteinExistence type="predicted"/>
<name>A0ABV2EHC0_9CAUL</name>
<organism evidence="1 2">
    <name type="scientific">Phenylobacterium koreense</name>
    <dbReference type="NCBI Taxonomy" id="266125"/>
    <lineage>
        <taxon>Bacteria</taxon>
        <taxon>Pseudomonadati</taxon>
        <taxon>Pseudomonadota</taxon>
        <taxon>Alphaproteobacteria</taxon>
        <taxon>Caulobacterales</taxon>
        <taxon>Caulobacteraceae</taxon>
        <taxon>Phenylobacterium</taxon>
    </lineage>
</organism>
<gene>
    <name evidence="1" type="ORF">ABID41_001267</name>
</gene>
<evidence type="ECO:0000313" key="2">
    <source>
        <dbReference type="Proteomes" id="UP001549110"/>
    </source>
</evidence>
<protein>
    <submittedName>
        <fullName evidence="1">Uncharacterized protein</fullName>
    </submittedName>
</protein>
<dbReference type="EMBL" id="JBEPLU010000001">
    <property type="protein sequence ID" value="MET3526172.1"/>
    <property type="molecule type" value="Genomic_DNA"/>
</dbReference>
<accession>A0ABV2EHC0</accession>